<dbReference type="GO" id="GO:0016301">
    <property type="term" value="F:kinase activity"/>
    <property type="evidence" value="ECO:0007669"/>
    <property type="project" value="UniProtKB-KW"/>
</dbReference>
<comment type="caution">
    <text evidence="4">The sequence shown here is derived from an EMBL/GenBank/DDBJ whole genome shotgun (WGS) entry which is preliminary data.</text>
</comment>
<evidence type="ECO:0000313" key="5">
    <source>
        <dbReference type="Proteomes" id="UP000250321"/>
    </source>
</evidence>
<dbReference type="Gene3D" id="3.90.770.10">
    <property type="entry name" value="3-hydroxy-3-methylglutaryl-coenzyme A Reductase, Chain A, domain 2"/>
    <property type="match status" value="1"/>
</dbReference>
<dbReference type="STRING" id="2094558.A0A314YZN5"/>
<dbReference type="InterPro" id="IPR009029">
    <property type="entry name" value="HMG_CoA_Rdtase_sub-bd_dom_sf"/>
</dbReference>
<dbReference type="InterPro" id="IPR032675">
    <property type="entry name" value="LRR_dom_sf"/>
</dbReference>
<protein>
    <submittedName>
        <fullName evidence="4">LRR receptor-like serine/threonine-protein kinase ERL1</fullName>
    </submittedName>
</protein>
<evidence type="ECO:0000256" key="2">
    <source>
        <dbReference type="ARBA" id="ARBA00022729"/>
    </source>
</evidence>
<dbReference type="EMBL" id="PJQY01000376">
    <property type="protein sequence ID" value="PQQ11943.1"/>
    <property type="molecule type" value="Genomic_DNA"/>
</dbReference>
<dbReference type="PRINTS" id="PR00071">
    <property type="entry name" value="HMGCOARDTASE"/>
</dbReference>
<name>A0A314YZN5_PRUYE</name>
<dbReference type="GO" id="GO:0016020">
    <property type="term" value="C:membrane"/>
    <property type="evidence" value="ECO:0007669"/>
    <property type="project" value="UniProtKB-SubCell"/>
</dbReference>
<sequence>MTASYELEAKLEDYRRAAAIRHEALEQTTGRSLEGLPLGGLTMSRYWDSAIPVGVAGPLLLDGKEYMVPLATTEGTLVANINRGLKAIYASGGAIIVLHKDAMTRAPIVRFGYAVRAAQLMLFVEDPLHFDTLAAVFNRGLQGNKLTGQIADEIGNCASPMHLDLSDNFLYGDIPFSEFEEQSVDWSYTYNSNPNSKPKNSLTGEIPRLIYWNEVLQYLGLHGNSLSGSLSPDMCQLMGLWYFDVRGNNLTGPIPDNIGNCTSFEILDISYNQITGGIPYHIGFLQVATLDLSQNELVGPIPPILGNLSYTGKLYLHGNKLTGPIPPEIGNMSELSYFF</sequence>
<proteinExistence type="predicted"/>
<dbReference type="Proteomes" id="UP000250321">
    <property type="component" value="Unassembled WGS sequence"/>
</dbReference>
<dbReference type="Pfam" id="PF00368">
    <property type="entry name" value="HMG-CoA_red"/>
    <property type="match status" value="1"/>
</dbReference>
<dbReference type="PANTHER" id="PTHR48053:SF71">
    <property type="entry name" value="LEUCINE RICH REPEAT FAMILY PROTEIN, EXPRESSED"/>
    <property type="match status" value="1"/>
</dbReference>
<keyword evidence="4" id="KW-0418">Kinase</keyword>
<evidence type="ECO:0000313" key="4">
    <source>
        <dbReference type="EMBL" id="PQQ11943.1"/>
    </source>
</evidence>
<dbReference type="SUPFAM" id="SSF56542">
    <property type="entry name" value="Substrate-binding domain of HMG-CoA reductase"/>
    <property type="match status" value="1"/>
</dbReference>
<keyword evidence="3 4" id="KW-0675">Receptor</keyword>
<dbReference type="GO" id="GO:0004420">
    <property type="term" value="F:hydroxymethylglutaryl-CoA reductase (NADPH) activity"/>
    <property type="evidence" value="ECO:0007669"/>
    <property type="project" value="InterPro"/>
</dbReference>
<organism evidence="4 5">
    <name type="scientific">Prunus yedoensis var. nudiflora</name>
    <dbReference type="NCBI Taxonomy" id="2094558"/>
    <lineage>
        <taxon>Eukaryota</taxon>
        <taxon>Viridiplantae</taxon>
        <taxon>Streptophyta</taxon>
        <taxon>Embryophyta</taxon>
        <taxon>Tracheophyta</taxon>
        <taxon>Spermatophyta</taxon>
        <taxon>Magnoliopsida</taxon>
        <taxon>eudicotyledons</taxon>
        <taxon>Gunneridae</taxon>
        <taxon>Pentapetalae</taxon>
        <taxon>rosids</taxon>
        <taxon>fabids</taxon>
        <taxon>Rosales</taxon>
        <taxon>Rosaceae</taxon>
        <taxon>Amygdaloideae</taxon>
        <taxon>Amygdaleae</taxon>
        <taxon>Prunus</taxon>
    </lineage>
</organism>
<reference evidence="4 5" key="1">
    <citation type="submission" date="2018-02" db="EMBL/GenBank/DDBJ databases">
        <title>Draft genome of wild Prunus yedoensis var. nudiflora.</title>
        <authorList>
            <person name="Baek S."/>
            <person name="Kim J.-H."/>
            <person name="Choi K."/>
            <person name="Kim G.-B."/>
            <person name="Cho A."/>
            <person name="Jang H."/>
            <person name="Shin C.-H."/>
            <person name="Yu H.-J."/>
            <person name="Mun J.-H."/>
        </authorList>
    </citation>
    <scope>NUCLEOTIDE SEQUENCE [LARGE SCALE GENOMIC DNA]</scope>
    <source>
        <strain evidence="5">cv. Jeju island</strain>
        <tissue evidence="4">Leaf</tissue>
    </source>
</reference>
<dbReference type="FunFam" id="3.80.10.10:FF:000261">
    <property type="entry name" value="LRR receptor-like serine/threonine-protein kinase ERECTA"/>
    <property type="match status" value="1"/>
</dbReference>
<dbReference type="SUPFAM" id="SSF52058">
    <property type="entry name" value="L domain-like"/>
    <property type="match status" value="1"/>
</dbReference>
<dbReference type="InterPro" id="IPR001611">
    <property type="entry name" value="Leu-rich_rpt"/>
</dbReference>
<dbReference type="Gene3D" id="3.80.10.10">
    <property type="entry name" value="Ribonuclease Inhibitor"/>
    <property type="match status" value="1"/>
</dbReference>
<dbReference type="InterPro" id="IPR002202">
    <property type="entry name" value="HMG_CoA_Rdtase"/>
</dbReference>
<keyword evidence="5" id="KW-1185">Reference proteome</keyword>
<comment type="subcellular location">
    <subcellularLocation>
        <location evidence="1">Membrane</location>
        <topology evidence="1">Single-pass type I membrane protein</topology>
    </subcellularLocation>
</comment>
<gene>
    <name evidence="4" type="ORF">Pyn_05008</name>
</gene>
<dbReference type="Pfam" id="PF00560">
    <property type="entry name" value="LRR_1"/>
    <property type="match status" value="5"/>
</dbReference>
<dbReference type="AlphaFoldDB" id="A0A314YZN5"/>
<keyword evidence="4" id="KW-0808">Transferase</keyword>
<dbReference type="OrthoDB" id="1436446at2759"/>
<evidence type="ECO:0000256" key="1">
    <source>
        <dbReference type="ARBA" id="ARBA00004479"/>
    </source>
</evidence>
<dbReference type="GO" id="GO:0015936">
    <property type="term" value="P:coenzyme A metabolic process"/>
    <property type="evidence" value="ECO:0007669"/>
    <property type="project" value="InterPro"/>
</dbReference>
<dbReference type="InterPro" id="IPR051716">
    <property type="entry name" value="Plant_RL_S/T_kinase"/>
</dbReference>
<dbReference type="InterPro" id="IPR023074">
    <property type="entry name" value="HMG_CoA_Rdtase_cat_sf"/>
</dbReference>
<dbReference type="PANTHER" id="PTHR48053">
    <property type="entry name" value="LEUCINE RICH REPEAT FAMILY PROTEIN, EXPRESSED"/>
    <property type="match status" value="1"/>
</dbReference>
<accession>A0A314YZN5</accession>
<keyword evidence="2" id="KW-0732">Signal</keyword>
<evidence type="ECO:0000256" key="3">
    <source>
        <dbReference type="ARBA" id="ARBA00023170"/>
    </source>
</evidence>
<dbReference type="PROSITE" id="PS50065">
    <property type="entry name" value="HMG_COA_REDUCTASE_4"/>
    <property type="match status" value="1"/>
</dbReference>